<reference evidence="1 2" key="1">
    <citation type="submission" date="2024-09" db="EMBL/GenBank/DDBJ databases">
        <authorList>
            <person name="Sun Q."/>
            <person name="Mori K."/>
        </authorList>
    </citation>
    <scope>NUCLEOTIDE SEQUENCE [LARGE SCALE GENOMIC DNA]</scope>
    <source>
        <strain evidence="1 2">JCM 13852</strain>
    </source>
</reference>
<protein>
    <submittedName>
        <fullName evidence="1">Uncharacterized protein</fullName>
    </submittedName>
</protein>
<evidence type="ECO:0000313" key="1">
    <source>
        <dbReference type="EMBL" id="MFB9686803.1"/>
    </source>
</evidence>
<keyword evidence="2" id="KW-1185">Reference proteome</keyword>
<dbReference type="EMBL" id="JBHMBK010000016">
    <property type="protein sequence ID" value="MFB9686803.1"/>
    <property type="molecule type" value="Genomic_DNA"/>
</dbReference>
<dbReference type="Proteomes" id="UP001589535">
    <property type="component" value="Unassembled WGS sequence"/>
</dbReference>
<gene>
    <name evidence="1" type="ORF">ACFFTO_21695</name>
</gene>
<accession>A0ABV5U5X3</accession>
<sequence>MKHLHHLNRFPDRFTPGDDCRLIVAFPHVLGAPADKYGRLLLALVEHLVPDHGLSFDTVQTLAWETVQELDLDAPPSCPTCTSCFATALVAHAA</sequence>
<organism evidence="1 2">
    <name type="scientific">Amycolatopsis plumensis</name>
    <dbReference type="NCBI Taxonomy" id="236508"/>
    <lineage>
        <taxon>Bacteria</taxon>
        <taxon>Bacillati</taxon>
        <taxon>Actinomycetota</taxon>
        <taxon>Actinomycetes</taxon>
        <taxon>Pseudonocardiales</taxon>
        <taxon>Pseudonocardiaceae</taxon>
        <taxon>Amycolatopsis</taxon>
    </lineage>
</organism>
<proteinExistence type="predicted"/>
<name>A0ABV5U5X3_9PSEU</name>
<dbReference type="RefSeq" id="WP_378196572.1">
    <property type="nucleotide sequence ID" value="NZ_JBHMBK010000016.1"/>
</dbReference>
<comment type="caution">
    <text evidence="1">The sequence shown here is derived from an EMBL/GenBank/DDBJ whole genome shotgun (WGS) entry which is preliminary data.</text>
</comment>
<evidence type="ECO:0000313" key="2">
    <source>
        <dbReference type="Proteomes" id="UP001589535"/>
    </source>
</evidence>